<dbReference type="Proteomes" id="UP000036923">
    <property type="component" value="Unassembled WGS sequence"/>
</dbReference>
<name>A0A0L6JJN1_9FIRM</name>
<reference evidence="2" key="1">
    <citation type="submission" date="2015-07" db="EMBL/GenBank/DDBJ databases">
        <title>Near-Complete Genome Sequence of the Cellulolytic Bacterium Bacteroides (Pseudobacteroides) cellulosolvens ATCC 35603.</title>
        <authorList>
            <person name="Dassa B."/>
            <person name="Utturkar S.M."/>
            <person name="Klingeman D.M."/>
            <person name="Hurt R.A."/>
            <person name="Keller M."/>
            <person name="Xu J."/>
            <person name="Reddy Y.H.K."/>
            <person name="Borovok I."/>
            <person name="Grinberg I.R."/>
            <person name="Lamed R."/>
            <person name="Zhivin O."/>
            <person name="Bayer E.A."/>
            <person name="Brown S.D."/>
        </authorList>
    </citation>
    <scope>NUCLEOTIDE SEQUENCE [LARGE SCALE GENOMIC DNA]</scope>
    <source>
        <strain evidence="2">DSM 2933</strain>
    </source>
</reference>
<sequence>MVYTVPSKDYMIIDLGWYPDGDPDGNYGLSLAIVREDNSWDILKEFSSKNRFEIRDKIEQWMNENIKIYKP</sequence>
<comment type="caution">
    <text evidence="1">The sequence shown here is derived from an EMBL/GenBank/DDBJ whole genome shotgun (WGS) entry which is preliminary data.</text>
</comment>
<evidence type="ECO:0000313" key="2">
    <source>
        <dbReference type="Proteomes" id="UP000036923"/>
    </source>
</evidence>
<keyword evidence="2" id="KW-1185">Reference proteome</keyword>
<proteinExistence type="predicted"/>
<protein>
    <submittedName>
        <fullName evidence="1">Uncharacterized protein</fullName>
    </submittedName>
</protein>
<organism evidence="1 2">
    <name type="scientific">Pseudobacteroides cellulosolvens ATCC 35603 = DSM 2933</name>
    <dbReference type="NCBI Taxonomy" id="398512"/>
    <lineage>
        <taxon>Bacteria</taxon>
        <taxon>Bacillati</taxon>
        <taxon>Bacillota</taxon>
        <taxon>Clostridia</taxon>
        <taxon>Eubacteriales</taxon>
        <taxon>Oscillospiraceae</taxon>
        <taxon>Pseudobacteroides</taxon>
    </lineage>
</organism>
<gene>
    <name evidence="1" type="ORF">Bccel_1163</name>
</gene>
<dbReference type="EMBL" id="LGTC01000001">
    <property type="protein sequence ID" value="KNY25903.1"/>
    <property type="molecule type" value="Genomic_DNA"/>
</dbReference>
<evidence type="ECO:0000313" key="1">
    <source>
        <dbReference type="EMBL" id="KNY25903.1"/>
    </source>
</evidence>
<dbReference type="STRING" id="398512.Bccel_1163"/>
<accession>A0A0L6JJN1</accession>
<dbReference type="AlphaFoldDB" id="A0A0L6JJN1"/>